<dbReference type="PANTHER" id="PTHR42756">
    <property type="entry name" value="TRANSCRIPTIONAL REGULATOR, MARR"/>
    <property type="match status" value="1"/>
</dbReference>
<evidence type="ECO:0000259" key="8">
    <source>
        <dbReference type="PROSITE" id="PS50995"/>
    </source>
</evidence>
<name>A0ABU6MD64_9BACI</name>
<comment type="subcellular location">
    <subcellularLocation>
        <location evidence="1">Cytoplasm</location>
    </subcellularLocation>
</comment>
<accession>A0ABU6MD64</accession>
<feature type="domain" description="HTH marR-type" evidence="8">
    <location>
        <begin position="11"/>
        <end position="141"/>
    </location>
</feature>
<organism evidence="9 10">
    <name type="scientific">Heyndrickxia acidicola</name>
    <dbReference type="NCBI Taxonomy" id="209389"/>
    <lineage>
        <taxon>Bacteria</taxon>
        <taxon>Bacillati</taxon>
        <taxon>Bacillota</taxon>
        <taxon>Bacilli</taxon>
        <taxon>Bacillales</taxon>
        <taxon>Bacillaceae</taxon>
        <taxon>Heyndrickxia</taxon>
    </lineage>
</organism>
<protein>
    <recommendedName>
        <fullName evidence="6">HTH-type transcriptional regulator SarZ</fullName>
    </recommendedName>
    <alternativeName>
        <fullName evidence="7">Staphylococcal accessory regulator Z</fullName>
    </alternativeName>
</protein>
<dbReference type="Gene3D" id="1.10.10.10">
    <property type="entry name" value="Winged helix-like DNA-binding domain superfamily/Winged helix DNA-binding domain"/>
    <property type="match status" value="1"/>
</dbReference>
<evidence type="ECO:0000313" key="10">
    <source>
        <dbReference type="Proteomes" id="UP001341444"/>
    </source>
</evidence>
<evidence type="ECO:0000256" key="7">
    <source>
        <dbReference type="ARBA" id="ARBA00047207"/>
    </source>
</evidence>
<dbReference type="Pfam" id="PF22381">
    <property type="entry name" value="Staph_reg_Sar_Rot"/>
    <property type="match status" value="1"/>
</dbReference>
<dbReference type="Proteomes" id="UP001341444">
    <property type="component" value="Unassembled WGS sequence"/>
</dbReference>
<dbReference type="SUPFAM" id="SSF46785">
    <property type="entry name" value="Winged helix' DNA-binding domain"/>
    <property type="match status" value="1"/>
</dbReference>
<dbReference type="EMBL" id="JARMAB010000006">
    <property type="protein sequence ID" value="MED1202460.1"/>
    <property type="molecule type" value="Genomic_DNA"/>
</dbReference>
<dbReference type="RefSeq" id="WP_066265720.1">
    <property type="nucleotide sequence ID" value="NZ_JARMAB010000006.1"/>
</dbReference>
<dbReference type="PRINTS" id="PR00598">
    <property type="entry name" value="HTHMARR"/>
</dbReference>
<evidence type="ECO:0000256" key="3">
    <source>
        <dbReference type="ARBA" id="ARBA00023125"/>
    </source>
</evidence>
<dbReference type="InterPro" id="IPR055166">
    <property type="entry name" value="Transc_reg_Sar_Rot_HTH"/>
</dbReference>
<dbReference type="InterPro" id="IPR036390">
    <property type="entry name" value="WH_DNA-bd_sf"/>
</dbReference>
<keyword evidence="2" id="KW-0805">Transcription regulation</keyword>
<sequence length="148" mass="17139">MVKEFEQLKLDNQLCFLLYAASREMTKQYKPLLEALDVTYPQYLVLLLLWEQDEMSVKKMGELLYLDSGTLTPMLKRMEQQGLVTRERTAEDQRSVTVTLTEKGHSMKNKASGIPARIFELSGNNEEEYQSLKASLTKLLNILHQHNE</sequence>
<dbReference type="PROSITE" id="PS50995">
    <property type="entry name" value="HTH_MARR_2"/>
    <property type="match status" value="1"/>
</dbReference>
<evidence type="ECO:0000256" key="1">
    <source>
        <dbReference type="ARBA" id="ARBA00004496"/>
    </source>
</evidence>
<keyword evidence="4" id="KW-0804">Transcription</keyword>
<reference evidence="9 10" key="1">
    <citation type="submission" date="2023-03" db="EMBL/GenBank/DDBJ databases">
        <title>Bacillus Genome Sequencing.</title>
        <authorList>
            <person name="Dunlap C."/>
        </authorList>
    </citation>
    <scope>NUCLEOTIDE SEQUENCE [LARGE SCALE GENOMIC DNA]</scope>
    <source>
        <strain evidence="9 10">B-23453</strain>
    </source>
</reference>
<evidence type="ECO:0000313" key="9">
    <source>
        <dbReference type="EMBL" id="MED1202460.1"/>
    </source>
</evidence>
<comment type="caution">
    <text evidence="9">The sequence shown here is derived from an EMBL/GenBank/DDBJ whole genome shotgun (WGS) entry which is preliminary data.</text>
</comment>
<keyword evidence="10" id="KW-1185">Reference proteome</keyword>
<proteinExistence type="inferred from homology"/>
<keyword evidence="3" id="KW-0238">DNA-binding</keyword>
<gene>
    <name evidence="9" type="ORF">P4T90_05055</name>
</gene>
<comment type="similarity">
    <text evidence="5">Belongs to the SarZ family.</text>
</comment>
<evidence type="ECO:0000256" key="4">
    <source>
        <dbReference type="ARBA" id="ARBA00023163"/>
    </source>
</evidence>
<evidence type="ECO:0000256" key="5">
    <source>
        <dbReference type="ARBA" id="ARBA00046337"/>
    </source>
</evidence>
<evidence type="ECO:0000256" key="2">
    <source>
        <dbReference type="ARBA" id="ARBA00023015"/>
    </source>
</evidence>
<evidence type="ECO:0000256" key="6">
    <source>
        <dbReference type="ARBA" id="ARBA00047188"/>
    </source>
</evidence>
<dbReference type="PANTHER" id="PTHR42756:SF1">
    <property type="entry name" value="TRANSCRIPTIONAL REPRESSOR OF EMRAB OPERON"/>
    <property type="match status" value="1"/>
</dbReference>
<dbReference type="SMART" id="SM00347">
    <property type="entry name" value="HTH_MARR"/>
    <property type="match status" value="1"/>
</dbReference>
<dbReference type="InterPro" id="IPR000835">
    <property type="entry name" value="HTH_MarR-typ"/>
</dbReference>
<dbReference type="InterPro" id="IPR036388">
    <property type="entry name" value="WH-like_DNA-bd_sf"/>
</dbReference>